<name>A0A0C3D3Q5_9AGAM</name>
<dbReference type="HOGENOM" id="CLU_2706282_0_0_1"/>
<organism evidence="1 2">
    <name type="scientific">Scleroderma citrinum Foug A</name>
    <dbReference type="NCBI Taxonomy" id="1036808"/>
    <lineage>
        <taxon>Eukaryota</taxon>
        <taxon>Fungi</taxon>
        <taxon>Dikarya</taxon>
        <taxon>Basidiomycota</taxon>
        <taxon>Agaricomycotina</taxon>
        <taxon>Agaricomycetes</taxon>
        <taxon>Agaricomycetidae</taxon>
        <taxon>Boletales</taxon>
        <taxon>Sclerodermatineae</taxon>
        <taxon>Sclerodermataceae</taxon>
        <taxon>Scleroderma</taxon>
    </lineage>
</organism>
<gene>
    <name evidence="1" type="ORF">SCLCIDRAFT_298722</name>
</gene>
<accession>A0A0C3D3Q5</accession>
<reference evidence="2" key="2">
    <citation type="submission" date="2015-01" db="EMBL/GenBank/DDBJ databases">
        <title>Evolutionary Origins and Diversification of the Mycorrhizal Mutualists.</title>
        <authorList>
            <consortium name="DOE Joint Genome Institute"/>
            <consortium name="Mycorrhizal Genomics Consortium"/>
            <person name="Kohler A."/>
            <person name="Kuo A."/>
            <person name="Nagy L.G."/>
            <person name="Floudas D."/>
            <person name="Copeland A."/>
            <person name="Barry K.W."/>
            <person name="Cichocki N."/>
            <person name="Veneault-Fourrey C."/>
            <person name="LaButti K."/>
            <person name="Lindquist E.A."/>
            <person name="Lipzen A."/>
            <person name="Lundell T."/>
            <person name="Morin E."/>
            <person name="Murat C."/>
            <person name="Riley R."/>
            <person name="Ohm R."/>
            <person name="Sun H."/>
            <person name="Tunlid A."/>
            <person name="Henrissat B."/>
            <person name="Grigoriev I.V."/>
            <person name="Hibbett D.S."/>
            <person name="Martin F."/>
        </authorList>
    </citation>
    <scope>NUCLEOTIDE SEQUENCE [LARGE SCALE GENOMIC DNA]</scope>
    <source>
        <strain evidence="2">Foug A</strain>
    </source>
</reference>
<protein>
    <submittedName>
        <fullName evidence="1">Uncharacterized protein</fullName>
    </submittedName>
</protein>
<dbReference type="EMBL" id="KN822135">
    <property type="protein sequence ID" value="KIM55420.1"/>
    <property type="molecule type" value="Genomic_DNA"/>
</dbReference>
<dbReference type="InParanoid" id="A0A0C3D3Q5"/>
<keyword evidence="2" id="KW-1185">Reference proteome</keyword>
<proteinExistence type="predicted"/>
<reference evidence="1 2" key="1">
    <citation type="submission" date="2014-04" db="EMBL/GenBank/DDBJ databases">
        <authorList>
            <consortium name="DOE Joint Genome Institute"/>
            <person name="Kuo A."/>
            <person name="Kohler A."/>
            <person name="Nagy L.G."/>
            <person name="Floudas D."/>
            <person name="Copeland A."/>
            <person name="Barry K.W."/>
            <person name="Cichocki N."/>
            <person name="Veneault-Fourrey C."/>
            <person name="LaButti K."/>
            <person name="Lindquist E.A."/>
            <person name="Lipzen A."/>
            <person name="Lundell T."/>
            <person name="Morin E."/>
            <person name="Murat C."/>
            <person name="Sun H."/>
            <person name="Tunlid A."/>
            <person name="Henrissat B."/>
            <person name="Grigoriev I.V."/>
            <person name="Hibbett D.S."/>
            <person name="Martin F."/>
            <person name="Nordberg H.P."/>
            <person name="Cantor M.N."/>
            <person name="Hua S.X."/>
        </authorList>
    </citation>
    <scope>NUCLEOTIDE SEQUENCE [LARGE SCALE GENOMIC DNA]</scope>
    <source>
        <strain evidence="1 2">Foug A</strain>
    </source>
</reference>
<evidence type="ECO:0000313" key="1">
    <source>
        <dbReference type="EMBL" id="KIM55420.1"/>
    </source>
</evidence>
<sequence length="73" mass="7908">MIVGMGAELDGETVNDGRRNGAAGPCNNTISNLVIFGRLMRRSGSLWSKTSIPSRIRQVKTLQARCMGRCINA</sequence>
<dbReference type="Proteomes" id="UP000053989">
    <property type="component" value="Unassembled WGS sequence"/>
</dbReference>
<evidence type="ECO:0000313" key="2">
    <source>
        <dbReference type="Proteomes" id="UP000053989"/>
    </source>
</evidence>
<dbReference type="AlphaFoldDB" id="A0A0C3D3Q5"/>